<comment type="similarity">
    <text evidence="1">Belongs to the ADISSP family.</text>
</comment>
<protein>
    <recommendedName>
        <fullName evidence="2">Adipose-secreted signaling protein</fullName>
    </recommendedName>
</protein>
<dbReference type="PaxDb" id="35128-Thaps25369"/>
<organism evidence="4 5">
    <name type="scientific">Thalassiosira pseudonana</name>
    <name type="common">Marine diatom</name>
    <name type="synonym">Cyclotella nana</name>
    <dbReference type="NCBI Taxonomy" id="35128"/>
    <lineage>
        <taxon>Eukaryota</taxon>
        <taxon>Sar</taxon>
        <taxon>Stramenopiles</taxon>
        <taxon>Ochrophyta</taxon>
        <taxon>Bacillariophyta</taxon>
        <taxon>Coscinodiscophyceae</taxon>
        <taxon>Thalassiosirophycidae</taxon>
        <taxon>Thalassiosirales</taxon>
        <taxon>Thalassiosiraceae</taxon>
        <taxon>Thalassiosira</taxon>
    </lineage>
</organism>
<evidence type="ECO:0000313" key="5">
    <source>
        <dbReference type="Proteomes" id="UP000001449"/>
    </source>
</evidence>
<keyword evidence="5" id="KW-1185">Reference proteome</keyword>
<dbReference type="EMBL" id="CP001159">
    <property type="protein sequence ID" value="ACI64300.1"/>
    <property type="molecule type" value="Genomic_DNA"/>
</dbReference>
<dbReference type="RefSeq" id="XP_002295583.1">
    <property type="nucleotide sequence ID" value="XM_002295547.1"/>
</dbReference>
<dbReference type="InterPro" id="IPR026794">
    <property type="entry name" value="ADISSP"/>
</dbReference>
<dbReference type="HOGENOM" id="CLU_822560_0_0_1"/>
<gene>
    <name evidence="4" type="ORF">THAPS_25369</name>
</gene>
<sequence length="338" mass="36856">MNPDTSASASSTSEASPPHVPIQPQAQATSEQPTPKTKSKGVSFSQEVLTKDHVGDGNNVSVREEHGVFLGPLLGRMVVSNNNSKTNTSIDSSTTNSPVTSFDIGNSHTDEKLSFCGPNGIIINQQSPDSSIASSVEYDNLVIRMGLLKCGHRYRVSVPIPDYWKNQCASTKDQDLQSNAIQEESENSVIASNAQDETDPPSSSHAIEVRMLEDSLDDDLRGEIETERDNDVDESTCQYCVSITLSARRRGPYRGRFVLELSRHMIRVASKNDANAKTRTNATNEADTSSQKCIMSIQVDATIMGKDMGTPKLRNGVVCLGKMVGYDSDEDTEWQGFD</sequence>
<dbReference type="Pfam" id="PF15006">
    <property type="entry name" value="DUF4517"/>
    <property type="match status" value="1"/>
</dbReference>
<dbReference type="PANTHER" id="PTHR13287">
    <property type="entry name" value="ADIPOSE-SECRETED SIGNALING PROTEIN"/>
    <property type="match status" value="1"/>
</dbReference>
<dbReference type="OMA" id="HMIRVAS"/>
<dbReference type="eggNOG" id="ENOG502T7XR">
    <property type="taxonomic scope" value="Eukaryota"/>
</dbReference>
<dbReference type="Proteomes" id="UP000001449">
    <property type="component" value="Chromosome 18"/>
</dbReference>
<evidence type="ECO:0000256" key="2">
    <source>
        <dbReference type="ARBA" id="ARBA00035300"/>
    </source>
</evidence>
<dbReference type="PANTHER" id="PTHR13287:SF2">
    <property type="entry name" value="ADIPOSE-SECRETED SIGNALING PROTEIN"/>
    <property type="match status" value="1"/>
</dbReference>
<reference evidence="4 5" key="2">
    <citation type="journal article" date="2008" name="Nature">
        <title>The Phaeodactylum genome reveals the evolutionary history of diatom genomes.</title>
        <authorList>
            <person name="Bowler C."/>
            <person name="Allen A.E."/>
            <person name="Badger J.H."/>
            <person name="Grimwood J."/>
            <person name="Jabbari K."/>
            <person name="Kuo A."/>
            <person name="Maheswari U."/>
            <person name="Martens C."/>
            <person name="Maumus F."/>
            <person name="Otillar R.P."/>
            <person name="Rayko E."/>
            <person name="Salamov A."/>
            <person name="Vandepoele K."/>
            <person name="Beszteri B."/>
            <person name="Gruber A."/>
            <person name="Heijde M."/>
            <person name="Katinka M."/>
            <person name="Mock T."/>
            <person name="Valentin K."/>
            <person name="Verret F."/>
            <person name="Berges J.A."/>
            <person name="Brownlee C."/>
            <person name="Cadoret J.P."/>
            <person name="Chiovitti A."/>
            <person name="Choi C.J."/>
            <person name="Coesel S."/>
            <person name="De Martino A."/>
            <person name="Detter J.C."/>
            <person name="Durkin C."/>
            <person name="Falciatore A."/>
            <person name="Fournet J."/>
            <person name="Haruta M."/>
            <person name="Huysman M.J."/>
            <person name="Jenkins B.D."/>
            <person name="Jiroutova K."/>
            <person name="Jorgensen R.E."/>
            <person name="Joubert Y."/>
            <person name="Kaplan A."/>
            <person name="Kroger N."/>
            <person name="Kroth P.G."/>
            <person name="La Roche J."/>
            <person name="Lindquist E."/>
            <person name="Lommer M."/>
            <person name="Martin-Jezequel V."/>
            <person name="Lopez P.J."/>
            <person name="Lucas S."/>
            <person name="Mangogna M."/>
            <person name="McGinnis K."/>
            <person name="Medlin L.K."/>
            <person name="Montsant A."/>
            <person name="Oudot-Le Secq M.P."/>
            <person name="Napoli C."/>
            <person name="Obornik M."/>
            <person name="Parker M.S."/>
            <person name="Petit J.L."/>
            <person name="Porcel B.M."/>
            <person name="Poulsen N."/>
            <person name="Robison M."/>
            <person name="Rychlewski L."/>
            <person name="Rynearson T.A."/>
            <person name="Schmutz J."/>
            <person name="Shapiro H."/>
            <person name="Siaut M."/>
            <person name="Stanley M."/>
            <person name="Sussman M.R."/>
            <person name="Taylor A.R."/>
            <person name="Vardi A."/>
            <person name="von Dassow P."/>
            <person name="Vyverman W."/>
            <person name="Willis A."/>
            <person name="Wyrwicz L.S."/>
            <person name="Rokhsar D.S."/>
            <person name="Weissenbach J."/>
            <person name="Armbrust E.V."/>
            <person name="Green B.R."/>
            <person name="Van de Peer Y."/>
            <person name="Grigoriev I.V."/>
        </authorList>
    </citation>
    <scope>NUCLEOTIDE SEQUENCE [LARGE SCALE GENOMIC DNA]</scope>
    <source>
        <strain evidence="4 5">CCMP1335</strain>
    </source>
</reference>
<dbReference type="KEGG" id="tps:THAPS_25369"/>
<accession>B5YLV1</accession>
<evidence type="ECO:0000256" key="3">
    <source>
        <dbReference type="SAM" id="MobiDB-lite"/>
    </source>
</evidence>
<name>B5YLV1_THAPS</name>
<evidence type="ECO:0000313" key="4">
    <source>
        <dbReference type="EMBL" id="ACI64300.1"/>
    </source>
</evidence>
<dbReference type="AlphaFoldDB" id="B5YLV1"/>
<reference evidence="4 5" key="1">
    <citation type="journal article" date="2004" name="Science">
        <title>The genome of the diatom Thalassiosira pseudonana: ecology, evolution, and metabolism.</title>
        <authorList>
            <person name="Armbrust E.V."/>
            <person name="Berges J.A."/>
            <person name="Bowler C."/>
            <person name="Green B.R."/>
            <person name="Martinez D."/>
            <person name="Putnam N.H."/>
            <person name="Zhou S."/>
            <person name="Allen A.E."/>
            <person name="Apt K.E."/>
            <person name="Bechner M."/>
            <person name="Brzezinski M.A."/>
            <person name="Chaal B.K."/>
            <person name="Chiovitti A."/>
            <person name="Davis A.K."/>
            <person name="Demarest M.S."/>
            <person name="Detter J.C."/>
            <person name="Glavina T."/>
            <person name="Goodstein D."/>
            <person name="Hadi M.Z."/>
            <person name="Hellsten U."/>
            <person name="Hildebrand M."/>
            <person name="Jenkins B.D."/>
            <person name="Jurka J."/>
            <person name="Kapitonov V.V."/>
            <person name="Kroger N."/>
            <person name="Lau W.W."/>
            <person name="Lane T.W."/>
            <person name="Larimer F.W."/>
            <person name="Lippmeier J.C."/>
            <person name="Lucas S."/>
            <person name="Medina M."/>
            <person name="Montsant A."/>
            <person name="Obornik M."/>
            <person name="Parker M.S."/>
            <person name="Palenik B."/>
            <person name="Pazour G.J."/>
            <person name="Richardson P.M."/>
            <person name="Rynearson T.A."/>
            <person name="Saito M.A."/>
            <person name="Schwartz D.C."/>
            <person name="Thamatrakoln K."/>
            <person name="Valentin K."/>
            <person name="Vardi A."/>
            <person name="Wilkerson F.P."/>
            <person name="Rokhsar D.S."/>
        </authorList>
    </citation>
    <scope>NUCLEOTIDE SEQUENCE [LARGE SCALE GENOMIC DNA]</scope>
    <source>
        <strain evidence="4 5">CCMP1335</strain>
    </source>
</reference>
<feature type="region of interest" description="Disordered" evidence="3">
    <location>
        <begin position="175"/>
        <end position="204"/>
    </location>
</feature>
<dbReference type="InParanoid" id="B5YLV1"/>
<feature type="compositionally biased region" description="Low complexity" evidence="3">
    <location>
        <begin position="1"/>
        <end position="16"/>
    </location>
</feature>
<proteinExistence type="inferred from homology"/>
<evidence type="ECO:0000256" key="1">
    <source>
        <dbReference type="ARBA" id="ARBA00035018"/>
    </source>
</evidence>
<feature type="region of interest" description="Disordered" evidence="3">
    <location>
        <begin position="1"/>
        <end position="44"/>
    </location>
</feature>
<feature type="compositionally biased region" description="Polar residues" evidence="3">
    <location>
        <begin position="24"/>
        <end position="44"/>
    </location>
</feature>
<dbReference type="GeneID" id="7444284"/>